<comment type="caution">
    <text evidence="1">The sequence shown here is derived from an EMBL/GenBank/DDBJ whole genome shotgun (WGS) entry which is preliminary data.</text>
</comment>
<reference evidence="1" key="1">
    <citation type="journal article" date="2015" name="Nature">
        <title>Complex archaea that bridge the gap between prokaryotes and eukaryotes.</title>
        <authorList>
            <person name="Spang A."/>
            <person name="Saw J.H."/>
            <person name="Jorgensen S.L."/>
            <person name="Zaremba-Niedzwiedzka K."/>
            <person name="Martijn J."/>
            <person name="Lind A.E."/>
            <person name="van Eijk R."/>
            <person name="Schleper C."/>
            <person name="Guy L."/>
            <person name="Ettema T.J."/>
        </authorList>
    </citation>
    <scope>NUCLEOTIDE SEQUENCE</scope>
</reference>
<sequence>MICSFCTKKFELKDLRNEISRREAKISGFCQGCQDKTFGED</sequence>
<organism evidence="1">
    <name type="scientific">marine sediment metagenome</name>
    <dbReference type="NCBI Taxonomy" id="412755"/>
    <lineage>
        <taxon>unclassified sequences</taxon>
        <taxon>metagenomes</taxon>
        <taxon>ecological metagenomes</taxon>
    </lineage>
</organism>
<dbReference type="AlphaFoldDB" id="A0A0F9UF13"/>
<protein>
    <submittedName>
        <fullName evidence="1">Uncharacterized protein</fullName>
    </submittedName>
</protein>
<gene>
    <name evidence="1" type="ORF">LCGC14_0538040</name>
</gene>
<accession>A0A0F9UF13</accession>
<dbReference type="EMBL" id="LAZR01000714">
    <property type="protein sequence ID" value="KKN59806.1"/>
    <property type="molecule type" value="Genomic_DNA"/>
</dbReference>
<name>A0A0F9UF13_9ZZZZ</name>
<evidence type="ECO:0000313" key="1">
    <source>
        <dbReference type="EMBL" id="KKN59806.1"/>
    </source>
</evidence>
<proteinExistence type="predicted"/>